<organism evidence="1 2">
    <name type="scientific">Wuchereria bancrofti</name>
    <dbReference type="NCBI Taxonomy" id="6293"/>
    <lineage>
        <taxon>Eukaryota</taxon>
        <taxon>Metazoa</taxon>
        <taxon>Ecdysozoa</taxon>
        <taxon>Nematoda</taxon>
        <taxon>Chromadorea</taxon>
        <taxon>Rhabditida</taxon>
        <taxon>Spirurina</taxon>
        <taxon>Spiruromorpha</taxon>
        <taxon>Filarioidea</taxon>
        <taxon>Onchocercidae</taxon>
        <taxon>Wuchereria</taxon>
    </lineage>
</organism>
<evidence type="ECO:0000313" key="1">
    <source>
        <dbReference type="EMBL" id="VDM10415.1"/>
    </source>
</evidence>
<protein>
    <submittedName>
        <fullName evidence="1">Uncharacterized protein</fullName>
    </submittedName>
</protein>
<dbReference type="SUPFAM" id="SSF102462">
    <property type="entry name" value="Peptidyl-tRNA hydrolase II"/>
    <property type="match status" value="1"/>
</dbReference>
<keyword evidence="2" id="KW-1185">Reference proteome</keyword>
<evidence type="ECO:0000313" key="2">
    <source>
        <dbReference type="Proteomes" id="UP000270924"/>
    </source>
</evidence>
<dbReference type="InterPro" id="IPR023476">
    <property type="entry name" value="Pep_tRNA_hydro_II_dom_sf"/>
</dbReference>
<proteinExistence type="predicted"/>
<dbReference type="EMBL" id="UYWW01001386">
    <property type="protein sequence ID" value="VDM10415.1"/>
    <property type="molecule type" value="Genomic_DNA"/>
</dbReference>
<gene>
    <name evidence="1" type="ORF">WBA_LOCUS3801</name>
</gene>
<sequence>MSPHPPIQPDFWSIPWATKQEFEQLKKEVEDMKKLLIRAKEYDEKTGQPDCEMEEKVALLKKVAELVGVDLSEIFDPTIPQWVIKTKGQTFYVNHLESNVGFSTKETPDNPHTKGIDFTFEHPDRAGPWHSFSNYVVLLSTKNEKELIDLIEKCEQKNLKYSAFREPDLGNSVTAIAIEPSEVTQKLVAHLPLLFTNHDGVICLSSEWGSRHKNKEGFDSLFDRFNTKAIKVLNEIIEETDCEIVTSSDWRHHTSLKDMRKLFDIRGIKKGPIGFTDLVPSSVQDLEWARSQEIIKWLDVHRMFDQSWVAVDDMDMSTWLTDHFVQTPRSSEGCAISSIIFGLACSKAWRVCLASRLWRVRFSSGPLENPKGLIGKAAVLKTAVSVMSRFDEFESLYLRKLPSPT</sequence>
<dbReference type="AlphaFoldDB" id="A0A3P7FMA8"/>
<dbReference type="InParanoid" id="A0A3P7FMA8"/>
<dbReference type="Proteomes" id="UP000270924">
    <property type="component" value="Unassembled WGS sequence"/>
</dbReference>
<dbReference type="OrthoDB" id="410307at2759"/>
<dbReference type="Pfam" id="PF18143">
    <property type="entry name" value="HAD_SAK_2"/>
    <property type="match status" value="1"/>
</dbReference>
<reference evidence="1 2" key="1">
    <citation type="submission" date="2018-11" db="EMBL/GenBank/DDBJ databases">
        <authorList>
            <consortium name="Pathogen Informatics"/>
        </authorList>
    </citation>
    <scope>NUCLEOTIDE SEQUENCE [LARGE SCALE GENOMIC DNA]</scope>
</reference>
<name>A0A3P7FMA8_WUCBA</name>
<accession>A0A3P7FMA8</accession>